<evidence type="ECO:0000259" key="1">
    <source>
        <dbReference type="Pfam" id="PF00534"/>
    </source>
</evidence>
<keyword evidence="3" id="KW-0808">Transferase</keyword>
<evidence type="ECO:0000313" key="3">
    <source>
        <dbReference type="EMBL" id="HCA00645.1"/>
    </source>
</evidence>
<dbReference type="EMBL" id="DOTR01000004">
    <property type="protein sequence ID" value="HCA00645.1"/>
    <property type="molecule type" value="Genomic_DNA"/>
</dbReference>
<dbReference type="GO" id="GO:1901135">
    <property type="term" value="P:carbohydrate derivative metabolic process"/>
    <property type="evidence" value="ECO:0007669"/>
    <property type="project" value="UniProtKB-ARBA"/>
</dbReference>
<feature type="domain" description="Glycosyltransferase subfamily 4-like N-terminal" evidence="2">
    <location>
        <begin position="26"/>
        <end position="223"/>
    </location>
</feature>
<dbReference type="InterPro" id="IPR028098">
    <property type="entry name" value="Glyco_trans_4-like_N"/>
</dbReference>
<accession>A0A3D0KBB1</accession>
<name>A0A3D0KBB1_9GAMM</name>
<dbReference type="InterPro" id="IPR001296">
    <property type="entry name" value="Glyco_trans_1"/>
</dbReference>
<reference evidence="3" key="1">
    <citation type="journal article" date="2018" name="Nat. Biotechnol.">
        <title>A standardized bacterial taxonomy based on genome phylogeny substantially revises the tree of life.</title>
        <authorList>
            <person name="Parks D.H."/>
            <person name="Chuvochina M."/>
            <person name="Waite D.W."/>
            <person name="Rinke C."/>
            <person name="Skarshewski A."/>
            <person name="Chaumeil P.A."/>
            <person name="Hugenholtz P."/>
        </authorList>
    </citation>
    <scope>NUCLEOTIDE SEQUENCE [LARGE SCALE GENOMIC DNA]</scope>
    <source>
        <strain evidence="3">UBA11284</strain>
    </source>
</reference>
<organism evidence="3">
    <name type="scientific">Halomonas campaniensis</name>
    <dbReference type="NCBI Taxonomy" id="213554"/>
    <lineage>
        <taxon>Bacteria</taxon>
        <taxon>Pseudomonadati</taxon>
        <taxon>Pseudomonadota</taxon>
        <taxon>Gammaproteobacteria</taxon>
        <taxon>Oceanospirillales</taxon>
        <taxon>Halomonadaceae</taxon>
        <taxon>Halomonas</taxon>
    </lineage>
</organism>
<dbReference type="AlphaFoldDB" id="A0A3D0KBB1"/>
<feature type="domain" description="Glycosyl transferase family 1" evidence="1">
    <location>
        <begin position="286"/>
        <end position="440"/>
    </location>
</feature>
<dbReference type="PANTHER" id="PTHR12526">
    <property type="entry name" value="GLYCOSYLTRANSFERASE"/>
    <property type="match status" value="1"/>
</dbReference>
<dbReference type="PANTHER" id="PTHR12526:SF638">
    <property type="entry name" value="SPORE COAT PROTEIN SA"/>
    <property type="match status" value="1"/>
</dbReference>
<proteinExistence type="predicted"/>
<gene>
    <name evidence="3" type="ORF">DEO68_00350</name>
</gene>
<dbReference type="Pfam" id="PF13439">
    <property type="entry name" value="Glyco_transf_4"/>
    <property type="match status" value="1"/>
</dbReference>
<dbReference type="SUPFAM" id="SSF53756">
    <property type="entry name" value="UDP-Glycosyltransferase/glycogen phosphorylase"/>
    <property type="match status" value="1"/>
</dbReference>
<sequence>MDSLVNQAAPQRVLVMAHGHPDFSLGGGELAAYNLFKALREDDTVEQAWFIARHDSGNGPTGAFTLRRENEYLWQQSLGDSFLIKAANSYAVWNDFRQLIRTLKPTVVNLHHYFHLGIELLRIIKEEDPSIRVILTLHEYMAICHQQGQMVKRGSNKLCFRASIEDCHRCFPEFSKEQFWLRRSFIGQHFDYVDHFVSPSHFLKQRYVEWGLPEDKITVIENGQSPEPKLAPRQLPELEIEEEEIDGDDYTEAALEKAIAAMTVGGQRPLTRKVTKNGKTVYIVEKSKQPTRNRLAFFGQINPFKGIDILMHAMLSMTRKERDALVVEIHGANFEHQAGEFKDSIMQMANVLIAEGSLRWVGSYEPFQVRERMRNVDWVIIPSIWWENSPMVIQEAFVCGRPVIASDIGGMEEKISNGVDGLHFEARNPLSLAQVLKKAASMADDEWLTFHENIQAPLTYKESAEEYMTIFK</sequence>
<dbReference type="GO" id="GO:0016757">
    <property type="term" value="F:glycosyltransferase activity"/>
    <property type="evidence" value="ECO:0007669"/>
    <property type="project" value="InterPro"/>
</dbReference>
<dbReference type="Gene3D" id="3.40.50.2000">
    <property type="entry name" value="Glycogen Phosphorylase B"/>
    <property type="match status" value="2"/>
</dbReference>
<protein>
    <submittedName>
        <fullName evidence="3">Group 1 glycosyl transferase</fullName>
    </submittedName>
</protein>
<evidence type="ECO:0000259" key="2">
    <source>
        <dbReference type="Pfam" id="PF13439"/>
    </source>
</evidence>
<comment type="caution">
    <text evidence="3">The sequence shown here is derived from an EMBL/GenBank/DDBJ whole genome shotgun (WGS) entry which is preliminary data.</text>
</comment>
<dbReference type="Pfam" id="PF00534">
    <property type="entry name" value="Glycos_transf_1"/>
    <property type="match status" value="1"/>
</dbReference>